<sequence>MEFKSEQFEDVTVVYVYLKRATLAKAVKFKEFVTELIDRGSNKVIIDLTICEYIDSTFLGAMVSLLKKINSIQGDLRLVYNKEAPSLVFVITRMDKVFKIFDTLDEALDSFGIKRSKPGLDWVN</sequence>
<proteinExistence type="predicted"/>
<evidence type="ECO:0000313" key="3">
    <source>
        <dbReference type="Proteomes" id="UP000009011"/>
    </source>
</evidence>
<dbReference type="KEGG" id="mro:MROS_1232"/>
<dbReference type="HOGENOM" id="CLU_115403_6_2_10"/>
<accession>I6ZQY7</accession>
<dbReference type="Proteomes" id="UP000009011">
    <property type="component" value="Chromosome"/>
</dbReference>
<dbReference type="InterPro" id="IPR002645">
    <property type="entry name" value="STAS_dom"/>
</dbReference>
<dbReference type="PANTHER" id="PTHR33495:SF2">
    <property type="entry name" value="ANTI-SIGMA FACTOR ANTAGONIST TM_1081-RELATED"/>
    <property type="match status" value="1"/>
</dbReference>
<dbReference type="InterPro" id="IPR036513">
    <property type="entry name" value="STAS_dom_sf"/>
</dbReference>
<dbReference type="PROSITE" id="PS50801">
    <property type="entry name" value="STAS"/>
    <property type="match status" value="1"/>
</dbReference>
<dbReference type="SUPFAM" id="SSF52091">
    <property type="entry name" value="SpoIIaa-like"/>
    <property type="match status" value="1"/>
</dbReference>
<dbReference type="CDD" id="cd07043">
    <property type="entry name" value="STAS_anti-anti-sigma_factors"/>
    <property type="match status" value="1"/>
</dbReference>
<dbReference type="OrthoDB" id="9796076at2"/>
<dbReference type="RefSeq" id="WP_014855904.1">
    <property type="nucleotide sequence ID" value="NC_018178.1"/>
</dbReference>
<dbReference type="AlphaFoldDB" id="I6ZQY7"/>
<dbReference type="Pfam" id="PF01740">
    <property type="entry name" value="STAS"/>
    <property type="match status" value="1"/>
</dbReference>
<feature type="domain" description="STAS" evidence="1">
    <location>
        <begin position="23"/>
        <end position="111"/>
    </location>
</feature>
<dbReference type="GO" id="GO:0043856">
    <property type="term" value="F:anti-sigma factor antagonist activity"/>
    <property type="evidence" value="ECO:0007669"/>
    <property type="project" value="TreeGrafter"/>
</dbReference>
<evidence type="ECO:0000313" key="2">
    <source>
        <dbReference type="EMBL" id="AFN74469.1"/>
    </source>
</evidence>
<dbReference type="Gene3D" id="3.30.750.24">
    <property type="entry name" value="STAS domain"/>
    <property type="match status" value="1"/>
</dbReference>
<dbReference type="PANTHER" id="PTHR33495">
    <property type="entry name" value="ANTI-SIGMA FACTOR ANTAGONIST TM_1081-RELATED-RELATED"/>
    <property type="match status" value="1"/>
</dbReference>
<keyword evidence="3" id="KW-1185">Reference proteome</keyword>
<name>I6ZQY7_MELRP</name>
<protein>
    <submittedName>
        <fullName evidence="2">Anti-anti-sigma factor</fullName>
    </submittedName>
</protein>
<gene>
    <name evidence="2" type="ordered locus">MROS_1232</name>
</gene>
<dbReference type="eggNOG" id="COG1366">
    <property type="taxonomic scope" value="Bacteria"/>
</dbReference>
<reference evidence="2 3" key="1">
    <citation type="journal article" date="2013" name="PLoS ONE">
        <title>Genomic analysis of Melioribacter roseus, facultatively anaerobic organotrophic bacterium representing a novel deep lineage within Bacteriodetes/Chlorobi group.</title>
        <authorList>
            <person name="Kadnikov V.V."/>
            <person name="Mardanov A.V."/>
            <person name="Podosokorskaya O.A."/>
            <person name="Gavrilov S.N."/>
            <person name="Kublanov I.V."/>
            <person name="Beletsky A.V."/>
            <person name="Bonch-Osmolovskaya E.A."/>
            <person name="Ravin N.V."/>
        </authorList>
    </citation>
    <scope>NUCLEOTIDE SEQUENCE [LARGE SCALE GENOMIC DNA]</scope>
    <source>
        <strain evidence="3">JCM 17771 / P3M-2</strain>
    </source>
</reference>
<dbReference type="STRING" id="1191523.MROS_1232"/>
<organism evidence="2 3">
    <name type="scientific">Melioribacter roseus (strain DSM 23840 / JCM 17771 / VKM B-2668 / P3M-2)</name>
    <dbReference type="NCBI Taxonomy" id="1191523"/>
    <lineage>
        <taxon>Bacteria</taxon>
        <taxon>Pseudomonadati</taxon>
        <taxon>Ignavibacteriota</taxon>
        <taxon>Ignavibacteria</taxon>
        <taxon>Ignavibacteriales</taxon>
        <taxon>Melioribacteraceae</taxon>
        <taxon>Melioribacter</taxon>
    </lineage>
</organism>
<dbReference type="EMBL" id="CP003557">
    <property type="protein sequence ID" value="AFN74469.1"/>
    <property type="molecule type" value="Genomic_DNA"/>
</dbReference>
<evidence type="ECO:0000259" key="1">
    <source>
        <dbReference type="PROSITE" id="PS50801"/>
    </source>
</evidence>